<proteinExistence type="predicted"/>
<name>A0A1Y0I448_9GAMM</name>
<evidence type="ECO:0000313" key="1">
    <source>
        <dbReference type="EMBL" id="ARU55257.1"/>
    </source>
</evidence>
<evidence type="ECO:0000313" key="2">
    <source>
        <dbReference type="Proteomes" id="UP000196027"/>
    </source>
</evidence>
<keyword evidence="2" id="KW-1185">Reference proteome</keyword>
<dbReference type="KEGG" id="ome:OLMES_1173"/>
<organism evidence="1 2">
    <name type="scientific">Oleiphilus messinensis</name>
    <dbReference type="NCBI Taxonomy" id="141451"/>
    <lineage>
        <taxon>Bacteria</taxon>
        <taxon>Pseudomonadati</taxon>
        <taxon>Pseudomonadota</taxon>
        <taxon>Gammaproteobacteria</taxon>
        <taxon>Oceanospirillales</taxon>
        <taxon>Oleiphilaceae</taxon>
        <taxon>Oleiphilus</taxon>
    </lineage>
</organism>
<dbReference type="EMBL" id="CP021425">
    <property type="protein sequence ID" value="ARU55257.1"/>
    <property type="molecule type" value="Genomic_DNA"/>
</dbReference>
<sequence length="134" mass="14481">MGLLLTAGLAGMASAQPNPDVTIRSHSIHIDAGGNVDSVVLRITGDGSYSFNEAYDNASIDVLASDLELARNGDYYYEVSSIKYTGKTRVVSGNGRPPGSEMRESTVKKVSGRFEVKNYSLVEQDQDEQELMGE</sequence>
<accession>A0A1Y0I448</accession>
<gene>
    <name evidence="1" type="ORF">OLMES_1173</name>
</gene>
<dbReference type="AlphaFoldDB" id="A0A1Y0I448"/>
<protein>
    <submittedName>
        <fullName evidence="1">Uncharacterized protein</fullName>
    </submittedName>
</protein>
<reference evidence="1 2" key="1">
    <citation type="submission" date="2017-05" db="EMBL/GenBank/DDBJ databases">
        <title>Genomic insights into alkan degradation activity of Oleiphilus messinensis.</title>
        <authorList>
            <person name="Kozyavkin S.A."/>
            <person name="Slesarev A.I."/>
            <person name="Golyshin P.N."/>
            <person name="Korzhenkov A."/>
            <person name="Golyshina O.N."/>
            <person name="Toshchakov S.V."/>
        </authorList>
    </citation>
    <scope>NUCLEOTIDE SEQUENCE [LARGE SCALE GENOMIC DNA]</scope>
    <source>
        <strain evidence="1 2">ME102</strain>
    </source>
</reference>
<dbReference type="Proteomes" id="UP000196027">
    <property type="component" value="Chromosome"/>
</dbReference>